<dbReference type="EMBL" id="CP000530">
    <property type="protein sequence ID" value="ABM39670.1"/>
    <property type="molecule type" value="Genomic_DNA"/>
</dbReference>
<keyword evidence="1" id="KW-0175">Coiled coil</keyword>
<organism evidence="2 3">
    <name type="scientific">Polaromonas naphthalenivorans (strain CJ2)</name>
    <dbReference type="NCBI Taxonomy" id="365044"/>
    <lineage>
        <taxon>Bacteria</taxon>
        <taxon>Pseudomonadati</taxon>
        <taxon>Pseudomonadota</taxon>
        <taxon>Betaproteobacteria</taxon>
        <taxon>Burkholderiales</taxon>
        <taxon>Comamonadaceae</taxon>
        <taxon>Polaromonas</taxon>
    </lineage>
</organism>
<geneLocation type="plasmid" evidence="2 3">
    <name>pPNAP01</name>
</geneLocation>
<evidence type="ECO:0000313" key="3">
    <source>
        <dbReference type="Proteomes" id="UP000000644"/>
    </source>
</evidence>
<evidence type="ECO:0000256" key="1">
    <source>
        <dbReference type="SAM" id="Coils"/>
    </source>
</evidence>
<dbReference type="Proteomes" id="UP000000644">
    <property type="component" value="Plasmid pPNAP01"/>
</dbReference>
<proteinExistence type="predicted"/>
<sequence>MLLKWIAHTWASSNLRKEEARTQRLLSQYDSEKAASDRRIAARKSDYQRKIKERQEMRNSELEEYIQFMNSRLQAASNYMPKLDQFQTFTFTCVDSWMKVDLIQQEIDIYKKKIEAIFTTIGLIDAYISELTKLSQRQGRHVWREMTSTRPLTVSNTYVDKTKRNVDRGSKLSNDEFRNELKRLQSHREALYKEAKELIDQRKGLHFSKDEVELVHNANKQTLETMYNEYSDQWKEILKGFESYYANTKTEHDYVNQWMSPLKDGGTLKEITVVINTSHEIIKCAQEKYDLIKDDFESYREIIKNARNSNDYPSNYSTIKANYDKLLPIAKDRGALMASRGFLYGRRDELRGYIDKLKRLHPDEVLDTLYALLSEEREVNTWQAFGINTYKQRVAYRDKQKGVQRAAN</sequence>
<dbReference type="OrthoDB" id="6826934at2"/>
<keyword evidence="2" id="KW-0614">Plasmid</keyword>
<evidence type="ECO:0000313" key="2">
    <source>
        <dbReference type="EMBL" id="ABM39670.1"/>
    </source>
</evidence>
<name>A1VVJ2_POLNA</name>
<dbReference type="RefSeq" id="WP_011798043.1">
    <property type="nucleotide sequence ID" value="NC_008757.1"/>
</dbReference>
<dbReference type="AlphaFoldDB" id="A1VVJ2"/>
<reference evidence="3" key="1">
    <citation type="journal article" date="2009" name="Environ. Microbiol.">
        <title>The genome of Polaromonas naphthalenivorans strain CJ2, isolated from coal tar-contaminated sediment, reveals physiological and metabolic versatility and evolution through extensive horizontal gene transfer.</title>
        <authorList>
            <person name="Yagi J.M."/>
            <person name="Sims D."/>
            <person name="Brettin T."/>
            <person name="Bruce D."/>
            <person name="Madsen E.L."/>
        </authorList>
    </citation>
    <scope>NUCLEOTIDE SEQUENCE [LARGE SCALE GENOMIC DNA]</scope>
    <source>
        <strain evidence="3">CJ2</strain>
        <plasmid evidence="3">Plasmid pPNAP01</plasmid>
    </source>
</reference>
<accession>A1VVJ2</accession>
<keyword evidence="3" id="KW-1185">Reference proteome</keyword>
<dbReference type="KEGG" id="pna:Pnap_4392"/>
<dbReference type="HOGENOM" id="CLU_675480_0_0_4"/>
<feature type="coiled-coil region" evidence="1">
    <location>
        <begin position="174"/>
        <end position="201"/>
    </location>
</feature>
<gene>
    <name evidence="2" type="ordered locus">Pnap_4392</name>
</gene>
<protein>
    <submittedName>
        <fullName evidence="2">Uncharacterized protein</fullName>
    </submittedName>
</protein>